<keyword evidence="3" id="KW-0548">Nucleotidyltransferase</keyword>
<accession>A0A3D3R6D4</accession>
<dbReference type="InterPro" id="IPR050124">
    <property type="entry name" value="tRNA_CCA-adding_enzyme"/>
</dbReference>
<dbReference type="Pfam" id="PF01966">
    <property type="entry name" value="HD"/>
    <property type="match status" value="1"/>
</dbReference>
<evidence type="ECO:0000256" key="1">
    <source>
        <dbReference type="ARBA" id="ARBA00022741"/>
    </source>
</evidence>
<feature type="domain" description="HD" evidence="2">
    <location>
        <begin position="251"/>
        <end position="318"/>
    </location>
</feature>
<dbReference type="PANTHER" id="PTHR47545:SF1">
    <property type="entry name" value="MULTIFUNCTIONAL CCA PROTEIN"/>
    <property type="match status" value="1"/>
</dbReference>
<dbReference type="GO" id="GO:0016779">
    <property type="term" value="F:nucleotidyltransferase activity"/>
    <property type="evidence" value="ECO:0007669"/>
    <property type="project" value="UniProtKB-KW"/>
</dbReference>
<name>A0A3D3R6D4_9PLAN</name>
<dbReference type="GO" id="GO:0000166">
    <property type="term" value="F:nucleotide binding"/>
    <property type="evidence" value="ECO:0007669"/>
    <property type="project" value="UniProtKB-KW"/>
</dbReference>
<comment type="caution">
    <text evidence="3">The sequence shown here is derived from an EMBL/GenBank/DDBJ whole genome shotgun (WGS) entry which is preliminary data.</text>
</comment>
<dbReference type="InterPro" id="IPR003607">
    <property type="entry name" value="HD/PDEase_dom"/>
</dbReference>
<dbReference type="EMBL" id="DQAY01000062">
    <property type="protein sequence ID" value="HCO23577.1"/>
    <property type="molecule type" value="Genomic_DNA"/>
</dbReference>
<dbReference type="Gene3D" id="1.10.3210.10">
    <property type="entry name" value="Hypothetical protein af1432"/>
    <property type="match status" value="1"/>
</dbReference>
<evidence type="ECO:0000313" key="4">
    <source>
        <dbReference type="Proteomes" id="UP000263642"/>
    </source>
</evidence>
<dbReference type="SUPFAM" id="SSF109604">
    <property type="entry name" value="HD-domain/PDEase-like"/>
    <property type="match status" value="1"/>
</dbReference>
<dbReference type="PANTHER" id="PTHR47545">
    <property type="entry name" value="MULTIFUNCTIONAL CCA PROTEIN"/>
    <property type="match status" value="1"/>
</dbReference>
<keyword evidence="1" id="KW-0547">Nucleotide-binding</keyword>
<proteinExistence type="predicted"/>
<dbReference type="AlphaFoldDB" id="A0A3D3R6D4"/>
<keyword evidence="3" id="KW-0808">Transferase</keyword>
<dbReference type="InterPro" id="IPR006674">
    <property type="entry name" value="HD_domain"/>
</dbReference>
<dbReference type="Proteomes" id="UP000263642">
    <property type="component" value="Unassembled WGS sequence"/>
</dbReference>
<dbReference type="CDD" id="cd00077">
    <property type="entry name" value="HDc"/>
    <property type="match status" value="1"/>
</dbReference>
<evidence type="ECO:0000313" key="3">
    <source>
        <dbReference type="EMBL" id="HCO23577.1"/>
    </source>
</evidence>
<reference evidence="3 4" key="1">
    <citation type="journal article" date="2018" name="Nat. Biotechnol.">
        <title>A standardized bacterial taxonomy based on genome phylogeny substantially revises the tree of life.</title>
        <authorList>
            <person name="Parks D.H."/>
            <person name="Chuvochina M."/>
            <person name="Waite D.W."/>
            <person name="Rinke C."/>
            <person name="Skarshewski A."/>
            <person name="Chaumeil P.A."/>
            <person name="Hugenholtz P."/>
        </authorList>
    </citation>
    <scope>NUCLEOTIDE SEQUENCE [LARGE SCALE GENOMIC DNA]</scope>
    <source>
        <strain evidence="3">UBA9375</strain>
    </source>
</reference>
<gene>
    <name evidence="3" type="ORF">DIT97_11150</name>
</gene>
<evidence type="ECO:0000259" key="2">
    <source>
        <dbReference type="Pfam" id="PF01966"/>
    </source>
</evidence>
<sequence length="367" mass="42297">MNSSKQRRQIIFEAARLMYSRQETEYYRAKMKAARKVCQGWVKPADLPSNREIRDEIQRFACTFEGESRTENLLGMRLQALRFLRMFKPFHPKLIGSTLTGHIRQGSDIDIHVFSHSCEAITAQLDEEGISYRVEHKTVKKHGEERIFTHIHIQDEFPVELTLYPTERSSYGFKCSITGKRIERATLPEFEQLLEKEYPGIDLDQRLAEVEESIDRFQMYRLLLLPLAGVKQSKKYHPEGDALYHSPQVYDLACDELPYDEEFQLAALLHDVGKAIDPHDHVEAGLQALEGLITERTAWLIQHHMDAHAIRAGTLGARARRRLMANESYEDLLLLEECDHNGREPGVEVPDVEDALEAIQELSRLCG</sequence>
<organism evidence="3 4">
    <name type="scientific">Gimesia maris</name>
    <dbReference type="NCBI Taxonomy" id="122"/>
    <lineage>
        <taxon>Bacteria</taxon>
        <taxon>Pseudomonadati</taxon>
        <taxon>Planctomycetota</taxon>
        <taxon>Planctomycetia</taxon>
        <taxon>Planctomycetales</taxon>
        <taxon>Planctomycetaceae</taxon>
        <taxon>Gimesia</taxon>
    </lineage>
</organism>
<protein>
    <submittedName>
        <fullName evidence="3">tRNA adenylyltransferase</fullName>
    </submittedName>
</protein>